<evidence type="ECO:0000256" key="1">
    <source>
        <dbReference type="ARBA" id="ARBA00010154"/>
    </source>
</evidence>
<dbReference type="CDD" id="cd00438">
    <property type="entry name" value="cupin_RmlC"/>
    <property type="match status" value="1"/>
</dbReference>
<name>A0A0J8CH45_STRVR</name>
<proteinExistence type="inferred from homology"/>
<feature type="site" description="Participates in a stacking interaction with the thymidine ring of dTDP-4-oxo-6-deoxyglucose" evidence="4">
    <location>
        <position position="138"/>
    </location>
</feature>
<dbReference type="InterPro" id="IPR014710">
    <property type="entry name" value="RmlC-like_jellyroll"/>
</dbReference>
<dbReference type="PATRIC" id="fig|1938.3.peg.3329"/>
<dbReference type="RefSeq" id="WP_048579117.1">
    <property type="nucleotide sequence ID" value="NZ_LFNT01000001.1"/>
</dbReference>
<dbReference type="Proteomes" id="UP000037432">
    <property type="component" value="Unassembled WGS sequence"/>
</dbReference>
<dbReference type="GO" id="GO:0005829">
    <property type="term" value="C:cytosol"/>
    <property type="evidence" value="ECO:0007669"/>
    <property type="project" value="TreeGrafter"/>
</dbReference>
<evidence type="ECO:0000313" key="5">
    <source>
        <dbReference type="EMBL" id="KMS77325.1"/>
    </source>
</evidence>
<evidence type="ECO:0000256" key="4">
    <source>
        <dbReference type="PIRSR" id="PIRSR600888-3"/>
    </source>
</evidence>
<dbReference type="GO" id="GO:0000271">
    <property type="term" value="P:polysaccharide biosynthetic process"/>
    <property type="evidence" value="ECO:0007669"/>
    <property type="project" value="TreeGrafter"/>
</dbReference>
<dbReference type="PANTHER" id="PTHR21047">
    <property type="entry name" value="DTDP-6-DEOXY-D-GLUCOSE-3,5 EPIMERASE"/>
    <property type="match status" value="1"/>
</dbReference>
<dbReference type="GO" id="GO:0019305">
    <property type="term" value="P:dTDP-rhamnose biosynthetic process"/>
    <property type="evidence" value="ECO:0007669"/>
    <property type="project" value="TreeGrafter"/>
</dbReference>
<dbReference type="InterPro" id="IPR000888">
    <property type="entry name" value="RmlC-like"/>
</dbReference>
<dbReference type="EMBL" id="LFNT01000001">
    <property type="protein sequence ID" value="KMS77325.1"/>
    <property type="molecule type" value="Genomic_DNA"/>
</dbReference>
<comment type="caution">
    <text evidence="5">The sequence shown here is derived from an EMBL/GenBank/DDBJ whole genome shotgun (WGS) entry which is preliminary data.</text>
</comment>
<dbReference type="AlphaFoldDB" id="A0A0J8CH45"/>
<organism evidence="5 6">
    <name type="scientific">Streptomyces viridochromogenes</name>
    <dbReference type="NCBI Taxonomy" id="1938"/>
    <lineage>
        <taxon>Bacteria</taxon>
        <taxon>Bacillati</taxon>
        <taxon>Actinomycetota</taxon>
        <taxon>Actinomycetes</taxon>
        <taxon>Kitasatosporales</taxon>
        <taxon>Streptomycetaceae</taxon>
        <taxon>Streptomyces</taxon>
    </lineage>
</organism>
<dbReference type="InterPro" id="IPR011051">
    <property type="entry name" value="RmlC_Cupin_sf"/>
</dbReference>
<protein>
    <submittedName>
        <fullName evidence="5">dTDP-4-dehydrorhamnose 3,5-epimerase</fullName>
    </submittedName>
</protein>
<dbReference type="Gene3D" id="2.60.120.10">
    <property type="entry name" value="Jelly Rolls"/>
    <property type="match status" value="1"/>
</dbReference>
<dbReference type="PANTHER" id="PTHR21047:SF2">
    <property type="entry name" value="THYMIDINE DIPHOSPHO-4-KETO-RHAMNOSE 3,5-EPIMERASE"/>
    <property type="match status" value="1"/>
</dbReference>
<feature type="active site" description="Proton donor" evidence="3">
    <location>
        <position position="132"/>
    </location>
</feature>
<dbReference type="GO" id="GO:0008830">
    <property type="term" value="F:dTDP-4-dehydrorhamnose 3,5-epimerase activity"/>
    <property type="evidence" value="ECO:0007669"/>
    <property type="project" value="InterPro"/>
</dbReference>
<sequence>MEIQPLTVPGSYLMIPQAIPDARGSFHEAFKESEVSRALGRRFTPRQINYSVSRRGVLRGIHSVLLPPGQAKIVTCHRGAIRDIVVDLRLGSPTYGAHDVNVLTAREGASVFVAEGLGHGFAALTDDTVVGYLCSTEYVPDTPVEINPLDPDLNLPWDLEEPILSAKDAAAPTAAEATRAGLLPTYEECLAWYARM</sequence>
<dbReference type="OrthoDB" id="9800680at2"/>
<reference evidence="5 6" key="1">
    <citation type="submission" date="2015-06" db="EMBL/GenBank/DDBJ databases">
        <authorList>
            <person name="Ju K.-S."/>
            <person name="Doroghazi J.R."/>
            <person name="Metcalf W.W."/>
        </authorList>
    </citation>
    <scope>NUCLEOTIDE SEQUENCE [LARGE SCALE GENOMIC DNA]</scope>
    <source>
        <strain evidence="5 6">NRRL 3414</strain>
    </source>
</reference>
<comment type="similarity">
    <text evidence="1">Belongs to the dTDP-4-dehydrorhamnose 3,5-epimerase family.</text>
</comment>
<dbReference type="Pfam" id="PF00908">
    <property type="entry name" value="dTDP_sugar_isom"/>
    <property type="match status" value="1"/>
</dbReference>
<evidence type="ECO:0000256" key="3">
    <source>
        <dbReference type="PIRSR" id="PIRSR600888-1"/>
    </source>
</evidence>
<evidence type="ECO:0000313" key="6">
    <source>
        <dbReference type="Proteomes" id="UP000037432"/>
    </source>
</evidence>
<dbReference type="SUPFAM" id="SSF51182">
    <property type="entry name" value="RmlC-like cupins"/>
    <property type="match status" value="1"/>
</dbReference>
<evidence type="ECO:0000256" key="2">
    <source>
        <dbReference type="ARBA" id="ARBA00023235"/>
    </source>
</evidence>
<gene>
    <name evidence="5" type="ORF">ACM01_01470</name>
</gene>
<feature type="active site" description="Proton acceptor" evidence="3">
    <location>
        <position position="62"/>
    </location>
</feature>
<keyword evidence="2" id="KW-0413">Isomerase</keyword>
<accession>A0A0J8CH45</accession>